<dbReference type="PROSITE" id="PS51832">
    <property type="entry name" value="HD_GYP"/>
    <property type="match status" value="1"/>
</dbReference>
<dbReference type="Proteomes" id="UP000255316">
    <property type="component" value="Unassembled WGS sequence"/>
</dbReference>
<dbReference type="EC" id="3.1.4.52" evidence="3"/>
<dbReference type="InterPro" id="IPR037522">
    <property type="entry name" value="HD_GYP_dom"/>
</dbReference>
<evidence type="ECO:0000313" key="3">
    <source>
        <dbReference type="EMBL" id="STX35338.1"/>
    </source>
</evidence>
<keyword evidence="3" id="KW-0378">Hydrolase</keyword>
<proteinExistence type="predicted"/>
<evidence type="ECO:0000313" key="5">
    <source>
        <dbReference type="Proteomes" id="UP000255316"/>
    </source>
</evidence>
<dbReference type="GO" id="GO:0071111">
    <property type="term" value="F:cyclic-guanylate-specific phosphodiesterase activity"/>
    <property type="evidence" value="ECO:0007669"/>
    <property type="project" value="UniProtKB-EC"/>
</dbReference>
<reference evidence="3 5" key="2">
    <citation type="submission" date="2018-06" db="EMBL/GenBank/DDBJ databases">
        <authorList>
            <consortium name="Pathogen Informatics"/>
            <person name="Doyle S."/>
        </authorList>
    </citation>
    <scope>NUCLEOTIDE SEQUENCE [LARGE SCALE GENOMIC DNA]</scope>
    <source>
        <strain evidence="3 5">NCTC12438</strain>
    </source>
</reference>
<organism evidence="3 5">
    <name type="scientific">Legionella cincinnatiensis</name>
    <dbReference type="NCBI Taxonomy" id="28085"/>
    <lineage>
        <taxon>Bacteria</taxon>
        <taxon>Pseudomonadati</taxon>
        <taxon>Pseudomonadota</taxon>
        <taxon>Gammaproteobacteria</taxon>
        <taxon>Legionellales</taxon>
        <taxon>Legionellaceae</taxon>
        <taxon>Legionella</taxon>
    </lineage>
</organism>
<dbReference type="PANTHER" id="PTHR45228">
    <property type="entry name" value="CYCLIC DI-GMP PHOSPHODIESTERASE TM_0186-RELATED"/>
    <property type="match status" value="1"/>
</dbReference>
<dbReference type="Proteomes" id="UP000054854">
    <property type="component" value="Unassembled WGS sequence"/>
</dbReference>
<dbReference type="SUPFAM" id="SSF109604">
    <property type="entry name" value="HD-domain/PDEase-like"/>
    <property type="match status" value="1"/>
</dbReference>
<dbReference type="OrthoDB" id="9764808at2"/>
<dbReference type="Gene3D" id="1.10.3210.10">
    <property type="entry name" value="Hypothetical protein af1432"/>
    <property type="match status" value="1"/>
</dbReference>
<dbReference type="EMBL" id="LNXX01000053">
    <property type="protein sequence ID" value="KTC78747.1"/>
    <property type="molecule type" value="Genomic_DNA"/>
</dbReference>
<dbReference type="InterPro" id="IPR003607">
    <property type="entry name" value="HD/PDEase_dom"/>
</dbReference>
<dbReference type="EMBL" id="UGNX01000001">
    <property type="protein sequence ID" value="STX35338.1"/>
    <property type="molecule type" value="Genomic_DNA"/>
</dbReference>
<protein>
    <submittedName>
        <fullName evidence="3">Metal dependent phosphohydrolase</fullName>
        <ecNumber evidence="3">3.1.4.52</ecNumber>
    </submittedName>
</protein>
<evidence type="ECO:0000313" key="2">
    <source>
        <dbReference type="EMBL" id="KTC78747.1"/>
    </source>
</evidence>
<dbReference type="SMART" id="SM00471">
    <property type="entry name" value="HDc"/>
    <property type="match status" value="1"/>
</dbReference>
<evidence type="ECO:0000259" key="1">
    <source>
        <dbReference type="PROSITE" id="PS51832"/>
    </source>
</evidence>
<dbReference type="CDD" id="cd00077">
    <property type="entry name" value="HDc"/>
    <property type="match status" value="1"/>
</dbReference>
<sequence>MDDFFKTLENLLHRIESYHDNYTESHEKNVGKLMFHFGKTLGYSENEASQLSLLGNLHDIGKIAIPSSILEKCGKLNDFERYVIERHPQIGCHLIETIKHPFTAIAKKVILNHHEAFDGSGYPNGIKGNKIPIEARICRICDVYDAMRSLRPYRDEKLSHEKVLEEMTEKKGDLISTFDPELIRAFEQISDGIKYWYD</sequence>
<feature type="domain" description="HD-GYP" evidence="1">
    <location>
        <begin position="1"/>
        <end position="198"/>
    </location>
</feature>
<dbReference type="AlphaFoldDB" id="A0A378IJA8"/>
<dbReference type="InterPro" id="IPR052020">
    <property type="entry name" value="Cyclic_di-GMP/3'3'-cGAMP_PDE"/>
</dbReference>
<name>A0A378IJA8_9GAMM</name>
<reference evidence="2 4" key="1">
    <citation type="submission" date="2015-11" db="EMBL/GenBank/DDBJ databases">
        <title>Genomic analysis of 38 Legionella species identifies large and diverse effector repertoires.</title>
        <authorList>
            <person name="Burstein D."/>
            <person name="Amaro F."/>
            <person name="Zusman T."/>
            <person name="Lifshitz Z."/>
            <person name="Cohen O."/>
            <person name="Gilbert J.A."/>
            <person name="Pupko T."/>
            <person name="Shuman H.A."/>
            <person name="Segal G."/>
        </authorList>
    </citation>
    <scope>NUCLEOTIDE SEQUENCE [LARGE SCALE GENOMIC DNA]</scope>
    <source>
        <strain evidence="2 4">CDC#72-OH-14</strain>
    </source>
</reference>
<keyword evidence="4" id="KW-1185">Reference proteome</keyword>
<accession>A0A378IJA8</accession>
<dbReference type="RefSeq" id="WP_058466455.1">
    <property type="nucleotide sequence ID" value="NZ_CAAAHQ010000015.1"/>
</dbReference>
<dbReference type="STRING" id="28085.Lcin_3362"/>
<evidence type="ECO:0000313" key="4">
    <source>
        <dbReference type="Proteomes" id="UP000054854"/>
    </source>
</evidence>
<gene>
    <name evidence="3" type="primary">rpfG</name>
    <name evidence="2" type="ORF">Lcin_3362</name>
    <name evidence="3" type="ORF">NCTC12438_01952</name>
</gene>
<dbReference type="Pfam" id="PF13487">
    <property type="entry name" value="HD_5"/>
    <property type="match status" value="1"/>
</dbReference>